<dbReference type="EMBL" id="JARJCM010000060">
    <property type="protein sequence ID" value="KAJ7034082.1"/>
    <property type="molecule type" value="Genomic_DNA"/>
</dbReference>
<evidence type="ECO:0000313" key="2">
    <source>
        <dbReference type="EMBL" id="KAJ7034082.1"/>
    </source>
</evidence>
<feature type="compositionally biased region" description="Basic residues" evidence="1">
    <location>
        <begin position="28"/>
        <end position="39"/>
    </location>
</feature>
<proteinExistence type="predicted"/>
<feature type="region of interest" description="Disordered" evidence="1">
    <location>
        <begin position="1"/>
        <end position="51"/>
    </location>
</feature>
<organism evidence="2 3">
    <name type="scientific">Mycena alexandri</name>
    <dbReference type="NCBI Taxonomy" id="1745969"/>
    <lineage>
        <taxon>Eukaryota</taxon>
        <taxon>Fungi</taxon>
        <taxon>Dikarya</taxon>
        <taxon>Basidiomycota</taxon>
        <taxon>Agaricomycotina</taxon>
        <taxon>Agaricomycetes</taxon>
        <taxon>Agaricomycetidae</taxon>
        <taxon>Agaricales</taxon>
        <taxon>Marasmiineae</taxon>
        <taxon>Mycenaceae</taxon>
        <taxon>Mycena</taxon>
    </lineage>
</organism>
<gene>
    <name evidence="2" type="ORF">C8F04DRAFT_1183600</name>
</gene>
<name>A0AAD6SV99_9AGAR</name>
<feature type="compositionally biased region" description="Basic and acidic residues" evidence="1">
    <location>
        <begin position="40"/>
        <end position="51"/>
    </location>
</feature>
<dbReference type="AlphaFoldDB" id="A0AAD6SV99"/>
<protein>
    <submittedName>
        <fullName evidence="2">Uncharacterized protein</fullName>
    </submittedName>
</protein>
<dbReference type="Proteomes" id="UP001218188">
    <property type="component" value="Unassembled WGS sequence"/>
</dbReference>
<reference evidence="2" key="1">
    <citation type="submission" date="2023-03" db="EMBL/GenBank/DDBJ databases">
        <title>Massive genome expansion in bonnet fungi (Mycena s.s.) driven by repeated elements and novel gene families across ecological guilds.</title>
        <authorList>
            <consortium name="Lawrence Berkeley National Laboratory"/>
            <person name="Harder C.B."/>
            <person name="Miyauchi S."/>
            <person name="Viragh M."/>
            <person name="Kuo A."/>
            <person name="Thoen E."/>
            <person name="Andreopoulos B."/>
            <person name="Lu D."/>
            <person name="Skrede I."/>
            <person name="Drula E."/>
            <person name="Henrissat B."/>
            <person name="Morin E."/>
            <person name="Kohler A."/>
            <person name="Barry K."/>
            <person name="LaButti K."/>
            <person name="Morin E."/>
            <person name="Salamov A."/>
            <person name="Lipzen A."/>
            <person name="Mereny Z."/>
            <person name="Hegedus B."/>
            <person name="Baldrian P."/>
            <person name="Stursova M."/>
            <person name="Weitz H."/>
            <person name="Taylor A."/>
            <person name="Grigoriev I.V."/>
            <person name="Nagy L.G."/>
            <person name="Martin F."/>
            <person name="Kauserud H."/>
        </authorList>
    </citation>
    <scope>NUCLEOTIDE SEQUENCE</scope>
    <source>
        <strain evidence="2">CBHHK200</strain>
    </source>
</reference>
<comment type="caution">
    <text evidence="2">The sequence shown here is derived from an EMBL/GenBank/DDBJ whole genome shotgun (WGS) entry which is preliminary data.</text>
</comment>
<sequence>MQLRPRPIRPSSSQFRVLGPLEAQRQASNKRRMLRKRRERKLEQVQQKEEMSQEKMFTYTHPLESIVQAESHEDFASKLLCSPYDHSNSDCFLPTDISIFSDIPFHEMRPDLQQFLFTPYTSRNESTLNDFPLVGDPIYDFSTSFMPSESNAFMAEPFESPSTSFFMPAQHVTESTLIAESFTPPSTSFFMPVQYSAKPNTVLIAEPFSPPSTTFLTPAQRLESNQQHPNEWLDSARDSSIIGRQRAAPDEKEVFLVKKKKMLNERIRSVQRPDAEIYSTNEAFDSLFQHHPPTLQTQSVHVGIAYYRREAIFRADGILGPIVDGQILSCKGYLDGNWEVAFRLITTQAGRDLLCLHNYSTEKAAILSVHNRDYWGKVDNADELMVTQMVF</sequence>
<accession>A0AAD6SV99</accession>
<evidence type="ECO:0000313" key="3">
    <source>
        <dbReference type="Proteomes" id="UP001218188"/>
    </source>
</evidence>
<evidence type="ECO:0000256" key="1">
    <source>
        <dbReference type="SAM" id="MobiDB-lite"/>
    </source>
</evidence>
<keyword evidence="3" id="KW-1185">Reference proteome</keyword>